<dbReference type="SUPFAM" id="SSF52374">
    <property type="entry name" value="Nucleotidylyl transferase"/>
    <property type="match status" value="1"/>
</dbReference>
<keyword evidence="7 11" id="KW-0547">Nucleotide-binding</keyword>
<keyword evidence="8 11" id="KW-0067">ATP-binding</keyword>
<keyword evidence="6 11" id="KW-0548">Nucleotidyltransferase</keyword>
<dbReference type="UniPathway" id="UPA00253">
    <property type="reaction ID" value="UER00332"/>
</dbReference>
<comment type="catalytic activity">
    <reaction evidence="10 11">
        <text>nicotinate beta-D-ribonucleotide + ATP + H(+) = deamido-NAD(+) + diphosphate</text>
        <dbReference type="Rhea" id="RHEA:22860"/>
        <dbReference type="ChEBI" id="CHEBI:15378"/>
        <dbReference type="ChEBI" id="CHEBI:30616"/>
        <dbReference type="ChEBI" id="CHEBI:33019"/>
        <dbReference type="ChEBI" id="CHEBI:57502"/>
        <dbReference type="ChEBI" id="CHEBI:58437"/>
        <dbReference type="EC" id="2.7.7.18"/>
    </reaction>
</comment>
<keyword evidence="14" id="KW-1185">Reference proteome</keyword>
<keyword evidence="9 11" id="KW-0520">NAD</keyword>
<evidence type="ECO:0000313" key="14">
    <source>
        <dbReference type="Proteomes" id="UP000199527"/>
    </source>
</evidence>
<evidence type="ECO:0000256" key="6">
    <source>
        <dbReference type="ARBA" id="ARBA00022695"/>
    </source>
</evidence>
<dbReference type="InterPro" id="IPR014729">
    <property type="entry name" value="Rossmann-like_a/b/a_fold"/>
</dbReference>
<gene>
    <name evidence="11" type="primary">nadD</name>
    <name evidence="13" type="ORF">SAMN04488540_104334</name>
</gene>
<evidence type="ECO:0000256" key="1">
    <source>
        <dbReference type="ARBA" id="ARBA00002324"/>
    </source>
</evidence>
<comment type="similarity">
    <text evidence="3 11">Belongs to the NadD family.</text>
</comment>
<evidence type="ECO:0000256" key="10">
    <source>
        <dbReference type="ARBA" id="ARBA00048721"/>
    </source>
</evidence>
<dbReference type="PANTHER" id="PTHR39321">
    <property type="entry name" value="NICOTINATE-NUCLEOTIDE ADENYLYLTRANSFERASE-RELATED"/>
    <property type="match status" value="1"/>
</dbReference>
<dbReference type="NCBIfam" id="NF000839">
    <property type="entry name" value="PRK00071.1-1"/>
    <property type="match status" value="1"/>
</dbReference>
<dbReference type="HAMAP" id="MF_00244">
    <property type="entry name" value="NaMN_adenylyltr"/>
    <property type="match status" value="1"/>
</dbReference>
<reference evidence="14" key="1">
    <citation type="submission" date="2016-10" db="EMBL/GenBank/DDBJ databases">
        <authorList>
            <person name="Varghese N."/>
            <person name="Submissions S."/>
        </authorList>
    </citation>
    <scope>NUCLEOTIDE SEQUENCE [LARGE SCALE GENOMIC DNA]</scope>
    <source>
        <strain evidence="14">DSM 23317</strain>
    </source>
</reference>
<evidence type="ECO:0000256" key="9">
    <source>
        <dbReference type="ARBA" id="ARBA00023027"/>
    </source>
</evidence>
<evidence type="ECO:0000256" key="5">
    <source>
        <dbReference type="ARBA" id="ARBA00022679"/>
    </source>
</evidence>
<comment type="pathway">
    <text evidence="2 11">Cofactor biosynthesis; NAD(+) biosynthesis; deamido-NAD(+) from nicotinate D-ribonucleotide: step 1/1.</text>
</comment>
<dbReference type="InterPro" id="IPR005248">
    <property type="entry name" value="NadD/NMNAT"/>
</dbReference>
<name>A0A1G8QKC9_9GAMM</name>
<dbReference type="RefSeq" id="WP_090364337.1">
    <property type="nucleotide sequence ID" value="NZ_FNEM01000004.1"/>
</dbReference>
<dbReference type="NCBIfam" id="NF000840">
    <property type="entry name" value="PRK00071.1-3"/>
    <property type="match status" value="1"/>
</dbReference>
<dbReference type="GO" id="GO:0005524">
    <property type="term" value="F:ATP binding"/>
    <property type="evidence" value="ECO:0007669"/>
    <property type="project" value="UniProtKB-KW"/>
</dbReference>
<organism evidence="13 14">
    <name type="scientific">Ferrimonas sediminum</name>
    <dbReference type="NCBI Taxonomy" id="718193"/>
    <lineage>
        <taxon>Bacteria</taxon>
        <taxon>Pseudomonadati</taxon>
        <taxon>Pseudomonadota</taxon>
        <taxon>Gammaproteobacteria</taxon>
        <taxon>Alteromonadales</taxon>
        <taxon>Ferrimonadaceae</taxon>
        <taxon>Ferrimonas</taxon>
    </lineage>
</organism>
<keyword evidence="4 11" id="KW-0662">Pyridine nucleotide biosynthesis</keyword>
<feature type="domain" description="Cytidyltransferase-like" evidence="12">
    <location>
        <begin position="8"/>
        <end position="186"/>
    </location>
</feature>
<evidence type="ECO:0000256" key="8">
    <source>
        <dbReference type="ARBA" id="ARBA00022840"/>
    </source>
</evidence>
<sequence>MSLTAIGLLGGTFDPIHNGHLKMATDALAQFQLDEVRLLPNHQPPHKAATGASSEQRLQMVRLACGTHPQLSVDDRELHRRQPSYTVDTLESLRQDHPHAALCFIIGMDSLNSFAHWHRPQRILELAHLIVCRRQDVDLNLSPAAKTLLKGRITEDNQSIRHQLQGQVVLTELQPPGVSSTEIRHRLQQGLAVDTLLPPAVINFIQAQRLYFHGVSRSGRV</sequence>
<dbReference type="OrthoDB" id="5295945at2"/>
<evidence type="ECO:0000259" key="12">
    <source>
        <dbReference type="Pfam" id="PF01467"/>
    </source>
</evidence>
<dbReference type="InterPro" id="IPR004821">
    <property type="entry name" value="Cyt_trans-like"/>
</dbReference>
<dbReference type="GO" id="GO:0004515">
    <property type="term" value="F:nicotinate-nucleotide adenylyltransferase activity"/>
    <property type="evidence" value="ECO:0007669"/>
    <property type="project" value="UniProtKB-UniRule"/>
</dbReference>
<evidence type="ECO:0000256" key="11">
    <source>
        <dbReference type="HAMAP-Rule" id="MF_00244"/>
    </source>
</evidence>
<proteinExistence type="inferred from homology"/>
<dbReference type="EC" id="2.7.7.18" evidence="11"/>
<dbReference type="GO" id="GO:0009435">
    <property type="term" value="P:NAD+ biosynthetic process"/>
    <property type="evidence" value="ECO:0007669"/>
    <property type="project" value="UniProtKB-UniRule"/>
</dbReference>
<dbReference type="Gene3D" id="3.40.50.620">
    <property type="entry name" value="HUPs"/>
    <property type="match status" value="1"/>
</dbReference>
<dbReference type="Pfam" id="PF01467">
    <property type="entry name" value="CTP_transf_like"/>
    <property type="match status" value="1"/>
</dbReference>
<accession>A0A1G8QKC9</accession>
<dbReference type="PANTHER" id="PTHR39321:SF3">
    <property type="entry name" value="PHOSPHOPANTETHEINE ADENYLYLTRANSFERASE"/>
    <property type="match status" value="1"/>
</dbReference>
<dbReference type="Proteomes" id="UP000199527">
    <property type="component" value="Unassembled WGS sequence"/>
</dbReference>
<dbReference type="NCBIfam" id="TIGR00482">
    <property type="entry name" value="nicotinate (nicotinamide) nucleotide adenylyltransferase"/>
    <property type="match status" value="1"/>
</dbReference>
<dbReference type="CDD" id="cd02165">
    <property type="entry name" value="NMNAT"/>
    <property type="match status" value="1"/>
</dbReference>
<comment type="function">
    <text evidence="1 11">Catalyzes the reversible adenylation of nicotinate mononucleotide (NaMN) to nicotinic acid adenine dinucleotide (NaAD).</text>
</comment>
<keyword evidence="5 11" id="KW-0808">Transferase</keyword>
<evidence type="ECO:0000256" key="2">
    <source>
        <dbReference type="ARBA" id="ARBA00005019"/>
    </source>
</evidence>
<protein>
    <recommendedName>
        <fullName evidence="11">Probable nicotinate-nucleotide adenylyltransferase</fullName>
        <ecNumber evidence="11">2.7.7.18</ecNumber>
    </recommendedName>
    <alternativeName>
        <fullName evidence="11">Deamido-NAD(+) diphosphorylase</fullName>
    </alternativeName>
    <alternativeName>
        <fullName evidence="11">Deamido-NAD(+) pyrophosphorylase</fullName>
    </alternativeName>
    <alternativeName>
        <fullName evidence="11">Nicotinate mononucleotide adenylyltransferase</fullName>
        <shortName evidence="11">NaMN adenylyltransferase</shortName>
    </alternativeName>
</protein>
<evidence type="ECO:0000256" key="7">
    <source>
        <dbReference type="ARBA" id="ARBA00022741"/>
    </source>
</evidence>
<dbReference type="AlphaFoldDB" id="A0A1G8QKC9"/>
<dbReference type="NCBIfam" id="TIGR00125">
    <property type="entry name" value="cyt_tran_rel"/>
    <property type="match status" value="1"/>
</dbReference>
<dbReference type="EMBL" id="FNEM01000004">
    <property type="protein sequence ID" value="SDJ05254.1"/>
    <property type="molecule type" value="Genomic_DNA"/>
</dbReference>
<evidence type="ECO:0000256" key="3">
    <source>
        <dbReference type="ARBA" id="ARBA00009014"/>
    </source>
</evidence>
<evidence type="ECO:0000256" key="4">
    <source>
        <dbReference type="ARBA" id="ARBA00022642"/>
    </source>
</evidence>
<evidence type="ECO:0000313" key="13">
    <source>
        <dbReference type="EMBL" id="SDJ05254.1"/>
    </source>
</evidence>